<dbReference type="CDD" id="cd07989">
    <property type="entry name" value="LPLAT_AGPAT-like"/>
    <property type="match status" value="1"/>
</dbReference>
<feature type="domain" description="Phospholipid/glycerol acyltransferase" evidence="5">
    <location>
        <begin position="35"/>
        <end position="149"/>
    </location>
</feature>
<evidence type="ECO:0000256" key="1">
    <source>
        <dbReference type="ARBA" id="ARBA00005189"/>
    </source>
</evidence>
<dbReference type="InterPro" id="IPR002123">
    <property type="entry name" value="Plipid/glycerol_acylTrfase"/>
</dbReference>
<keyword evidence="3 6" id="KW-0012">Acyltransferase</keyword>
<organism evidence="6 7">
    <name type="scientific">Algivirga pacifica</name>
    <dbReference type="NCBI Taxonomy" id="1162670"/>
    <lineage>
        <taxon>Bacteria</taxon>
        <taxon>Pseudomonadati</taxon>
        <taxon>Bacteroidota</taxon>
        <taxon>Cytophagia</taxon>
        <taxon>Cytophagales</taxon>
        <taxon>Flammeovirgaceae</taxon>
        <taxon>Algivirga</taxon>
    </lineage>
</organism>
<keyword evidence="2" id="KW-0808">Transferase</keyword>
<evidence type="ECO:0000256" key="2">
    <source>
        <dbReference type="ARBA" id="ARBA00022679"/>
    </source>
</evidence>
<accession>A0ABP9D9U3</accession>
<evidence type="ECO:0000256" key="4">
    <source>
        <dbReference type="SAM" id="Phobius"/>
    </source>
</evidence>
<keyword evidence="4" id="KW-0812">Transmembrane</keyword>
<dbReference type="SMART" id="SM00563">
    <property type="entry name" value="PlsC"/>
    <property type="match status" value="1"/>
</dbReference>
<proteinExistence type="predicted"/>
<dbReference type="GO" id="GO:0016746">
    <property type="term" value="F:acyltransferase activity"/>
    <property type="evidence" value="ECO:0007669"/>
    <property type="project" value="UniProtKB-KW"/>
</dbReference>
<keyword evidence="4" id="KW-0472">Membrane</keyword>
<dbReference type="Proteomes" id="UP001500298">
    <property type="component" value="Unassembled WGS sequence"/>
</dbReference>
<dbReference type="EMBL" id="BAABJX010000024">
    <property type="protein sequence ID" value="GAA4831139.1"/>
    <property type="molecule type" value="Genomic_DNA"/>
</dbReference>
<evidence type="ECO:0000313" key="6">
    <source>
        <dbReference type="EMBL" id="GAA4831139.1"/>
    </source>
</evidence>
<dbReference type="PANTHER" id="PTHR10434:SF66">
    <property type="entry name" value="PHOSPHOLIPID_GLYCEROL ACYLTRANSFERASE DOMAIN-CONTAINING PROTEIN"/>
    <property type="match status" value="1"/>
</dbReference>
<sequence>MAYYTHWANSWLIYILIGIPVKIVRTKPLCRTQQYIYCANHTSYLDTPVLATIANRFMVFLGKDDLAKPPLFGWMFRNLHIPVYRGKRGNWELVFKAAGEAILRGHSLGVFPEGTMNKKPPMPARFKKGAFLIAIQHQVPIVPVSIINHWKVWPKLAPYLCWCPVMVVQHAPIETKGMTEADIPLLMEKVYQVIAGGIETYAPEYFIAEKKSYPV</sequence>
<keyword evidence="7" id="KW-1185">Reference proteome</keyword>
<feature type="transmembrane region" description="Helical" evidence="4">
    <location>
        <begin position="6"/>
        <end position="24"/>
    </location>
</feature>
<protein>
    <submittedName>
        <fullName evidence="6">Lysophospholipid acyltransferase family protein</fullName>
    </submittedName>
</protein>
<dbReference type="PANTHER" id="PTHR10434">
    <property type="entry name" value="1-ACYL-SN-GLYCEROL-3-PHOSPHATE ACYLTRANSFERASE"/>
    <property type="match status" value="1"/>
</dbReference>
<keyword evidence="4" id="KW-1133">Transmembrane helix</keyword>
<dbReference type="Pfam" id="PF01553">
    <property type="entry name" value="Acyltransferase"/>
    <property type="match status" value="1"/>
</dbReference>
<dbReference type="SUPFAM" id="SSF69593">
    <property type="entry name" value="Glycerol-3-phosphate (1)-acyltransferase"/>
    <property type="match status" value="1"/>
</dbReference>
<comment type="caution">
    <text evidence="6">The sequence shown here is derived from an EMBL/GenBank/DDBJ whole genome shotgun (WGS) entry which is preliminary data.</text>
</comment>
<comment type="pathway">
    <text evidence="1">Lipid metabolism.</text>
</comment>
<name>A0ABP9D9U3_9BACT</name>
<evidence type="ECO:0000259" key="5">
    <source>
        <dbReference type="SMART" id="SM00563"/>
    </source>
</evidence>
<evidence type="ECO:0000256" key="3">
    <source>
        <dbReference type="ARBA" id="ARBA00023315"/>
    </source>
</evidence>
<evidence type="ECO:0000313" key="7">
    <source>
        <dbReference type="Proteomes" id="UP001500298"/>
    </source>
</evidence>
<gene>
    <name evidence="6" type="ORF">GCM10023331_15470</name>
</gene>
<reference evidence="7" key="1">
    <citation type="journal article" date="2019" name="Int. J. Syst. Evol. Microbiol.">
        <title>The Global Catalogue of Microorganisms (GCM) 10K type strain sequencing project: providing services to taxonomists for standard genome sequencing and annotation.</title>
        <authorList>
            <consortium name="The Broad Institute Genomics Platform"/>
            <consortium name="The Broad Institute Genome Sequencing Center for Infectious Disease"/>
            <person name="Wu L."/>
            <person name="Ma J."/>
        </authorList>
    </citation>
    <scope>NUCLEOTIDE SEQUENCE [LARGE SCALE GENOMIC DNA]</scope>
    <source>
        <strain evidence="7">JCM 18326</strain>
    </source>
</reference>